<accession>A0A2P2QIZ7</accession>
<name>A0A2P2QIZ7_RHIMU</name>
<sequence>MYGLVTHIVIVLEVCCY</sequence>
<organism evidence="1">
    <name type="scientific">Rhizophora mucronata</name>
    <name type="common">Asiatic mangrove</name>
    <dbReference type="NCBI Taxonomy" id="61149"/>
    <lineage>
        <taxon>Eukaryota</taxon>
        <taxon>Viridiplantae</taxon>
        <taxon>Streptophyta</taxon>
        <taxon>Embryophyta</taxon>
        <taxon>Tracheophyta</taxon>
        <taxon>Spermatophyta</taxon>
        <taxon>Magnoliopsida</taxon>
        <taxon>eudicotyledons</taxon>
        <taxon>Gunneridae</taxon>
        <taxon>Pentapetalae</taxon>
        <taxon>rosids</taxon>
        <taxon>fabids</taxon>
        <taxon>Malpighiales</taxon>
        <taxon>Rhizophoraceae</taxon>
        <taxon>Rhizophora</taxon>
    </lineage>
</organism>
<proteinExistence type="predicted"/>
<reference evidence="1" key="1">
    <citation type="submission" date="2018-02" db="EMBL/GenBank/DDBJ databases">
        <title>Rhizophora mucronata_Transcriptome.</title>
        <authorList>
            <person name="Meera S.P."/>
            <person name="Sreeshan A."/>
            <person name="Augustine A."/>
        </authorList>
    </citation>
    <scope>NUCLEOTIDE SEQUENCE</scope>
    <source>
        <tissue evidence="1">Leaf</tissue>
    </source>
</reference>
<dbReference type="AlphaFoldDB" id="A0A2P2QIZ7"/>
<protein>
    <submittedName>
        <fullName evidence="1">Uncharacterized protein</fullName>
    </submittedName>
</protein>
<evidence type="ECO:0000313" key="1">
    <source>
        <dbReference type="EMBL" id="MBX66946.1"/>
    </source>
</evidence>
<dbReference type="EMBL" id="GGEC01086462">
    <property type="protein sequence ID" value="MBX66946.1"/>
    <property type="molecule type" value="Transcribed_RNA"/>
</dbReference>